<dbReference type="AlphaFoldDB" id="A0A0D2PDZ1"/>
<feature type="transmembrane region" description="Helical" evidence="9">
    <location>
        <begin position="347"/>
        <end position="368"/>
    </location>
</feature>
<dbReference type="InterPro" id="IPR001248">
    <property type="entry name" value="Pur-cyt_permease"/>
</dbReference>
<evidence type="ECO:0000256" key="5">
    <source>
        <dbReference type="ARBA" id="ARBA00022989"/>
    </source>
</evidence>
<organism evidence="10 11">
    <name type="scientific">Hypholoma sublateritium (strain FD-334 SS-4)</name>
    <dbReference type="NCBI Taxonomy" id="945553"/>
    <lineage>
        <taxon>Eukaryota</taxon>
        <taxon>Fungi</taxon>
        <taxon>Dikarya</taxon>
        <taxon>Basidiomycota</taxon>
        <taxon>Agaricomycotina</taxon>
        <taxon>Agaricomycetes</taxon>
        <taxon>Agaricomycetidae</taxon>
        <taxon>Agaricales</taxon>
        <taxon>Agaricineae</taxon>
        <taxon>Strophariaceae</taxon>
        <taxon>Hypholoma</taxon>
    </lineage>
</organism>
<gene>
    <name evidence="10" type="ORF">HYPSUDRAFT_1029925</name>
</gene>
<feature type="transmembrane region" description="Helical" evidence="9">
    <location>
        <begin position="264"/>
        <end position="283"/>
    </location>
</feature>
<proteinExistence type="inferred from homology"/>
<dbReference type="GO" id="GO:0022857">
    <property type="term" value="F:transmembrane transporter activity"/>
    <property type="evidence" value="ECO:0007669"/>
    <property type="project" value="InterPro"/>
</dbReference>
<keyword evidence="4 9" id="KW-0812">Transmembrane</keyword>
<dbReference type="EMBL" id="KN817526">
    <property type="protein sequence ID" value="KJA26766.1"/>
    <property type="molecule type" value="Genomic_DNA"/>
</dbReference>
<dbReference type="GO" id="GO:0005886">
    <property type="term" value="C:plasma membrane"/>
    <property type="evidence" value="ECO:0007669"/>
    <property type="project" value="TreeGrafter"/>
</dbReference>
<dbReference type="Gene3D" id="1.10.4160.10">
    <property type="entry name" value="Hydantoin permease"/>
    <property type="match status" value="1"/>
</dbReference>
<keyword evidence="5 9" id="KW-1133">Transmembrane helix</keyword>
<feature type="transmembrane region" description="Helical" evidence="9">
    <location>
        <begin position="426"/>
        <end position="448"/>
    </location>
</feature>
<feature type="region of interest" description="Disordered" evidence="8">
    <location>
        <begin position="1"/>
        <end position="56"/>
    </location>
</feature>
<feature type="transmembrane region" description="Helical" evidence="9">
    <location>
        <begin position="304"/>
        <end position="327"/>
    </location>
</feature>
<feature type="compositionally biased region" description="Basic and acidic residues" evidence="8">
    <location>
        <begin position="17"/>
        <end position="47"/>
    </location>
</feature>
<feature type="transmembrane region" description="Helical" evidence="9">
    <location>
        <begin position="166"/>
        <end position="186"/>
    </location>
</feature>
<evidence type="ECO:0000313" key="11">
    <source>
        <dbReference type="Proteomes" id="UP000054270"/>
    </source>
</evidence>
<name>A0A0D2PDZ1_HYPSF</name>
<evidence type="ECO:0000256" key="2">
    <source>
        <dbReference type="ARBA" id="ARBA00008974"/>
    </source>
</evidence>
<accession>A0A0D2PDZ1</accession>
<comment type="similarity">
    <text evidence="2 7">Belongs to the purine-cytosine permease (2.A.39) family.</text>
</comment>
<dbReference type="PANTHER" id="PTHR31806:SF5">
    <property type="entry name" value="PURINE-CYTOSINE PERMEASE FCY21"/>
    <property type="match status" value="1"/>
</dbReference>
<evidence type="ECO:0000256" key="6">
    <source>
        <dbReference type="ARBA" id="ARBA00023136"/>
    </source>
</evidence>
<feature type="transmembrane region" description="Helical" evidence="9">
    <location>
        <begin position="469"/>
        <end position="487"/>
    </location>
</feature>
<comment type="subcellular location">
    <subcellularLocation>
        <location evidence="1">Membrane</location>
        <topology evidence="1">Multi-pass membrane protein</topology>
    </subcellularLocation>
</comment>
<dbReference type="PANTHER" id="PTHR31806">
    <property type="entry name" value="PURINE-CYTOSINE PERMEASE FCY2-RELATED"/>
    <property type="match status" value="1"/>
</dbReference>
<keyword evidence="6 7" id="KW-0472">Membrane</keyword>
<feature type="transmembrane region" description="Helical" evidence="9">
    <location>
        <begin position="398"/>
        <end position="420"/>
    </location>
</feature>
<evidence type="ECO:0000313" key="10">
    <source>
        <dbReference type="EMBL" id="KJA26766.1"/>
    </source>
</evidence>
<feature type="transmembrane region" description="Helical" evidence="9">
    <location>
        <begin position="233"/>
        <end position="252"/>
    </location>
</feature>
<protein>
    <recommendedName>
        <fullName evidence="12">Purine-cytosine permease</fullName>
    </recommendedName>
</protein>
<dbReference type="OMA" id="VISWCTM"/>
<evidence type="ECO:0000256" key="1">
    <source>
        <dbReference type="ARBA" id="ARBA00004141"/>
    </source>
</evidence>
<evidence type="ECO:0000256" key="4">
    <source>
        <dbReference type="ARBA" id="ARBA00022692"/>
    </source>
</evidence>
<feature type="transmembrane region" description="Helical" evidence="9">
    <location>
        <begin position="499"/>
        <end position="518"/>
    </location>
</feature>
<dbReference type="STRING" id="945553.A0A0D2PDZ1"/>
<feature type="transmembrane region" description="Helical" evidence="9">
    <location>
        <begin position="96"/>
        <end position="120"/>
    </location>
</feature>
<evidence type="ECO:0000256" key="7">
    <source>
        <dbReference type="PIRNR" id="PIRNR002744"/>
    </source>
</evidence>
<dbReference type="InterPro" id="IPR026030">
    <property type="entry name" value="Pur-cyt_permease_Fcy2/21/22"/>
</dbReference>
<dbReference type="Pfam" id="PF02133">
    <property type="entry name" value="Transp_cyt_pur"/>
    <property type="match status" value="1"/>
</dbReference>
<feature type="transmembrane region" description="Helical" evidence="9">
    <location>
        <begin position="206"/>
        <end position="226"/>
    </location>
</feature>
<evidence type="ECO:0000256" key="3">
    <source>
        <dbReference type="ARBA" id="ARBA00022448"/>
    </source>
</evidence>
<evidence type="ECO:0000256" key="8">
    <source>
        <dbReference type="SAM" id="MobiDB-lite"/>
    </source>
</evidence>
<dbReference type="Proteomes" id="UP000054270">
    <property type="component" value="Unassembled WGS sequence"/>
</dbReference>
<sequence>MVEESTVNVRAISADATGKESVHSIESKLESQTHAEESTGRTKKSEAGDDAQDDDTRESWGVFRKLTHVLLKWGVETHGISPVPPSKRTDKRIQQLFWVWFTCNFNILAFGTGSAGPAFFGLGIKSSLAIILVVDIISCAVPSYFSVFGPKLGMRGMVQCRFSWGLYGGAIPSTLNVISSMGFLILNGIIGAQAIAAVSTKLNDTLGIVIIGVIASVITFCGYRVIHWFETYAWIPNLIAFPLLLGLGGKHLNPTTFVAVPTPTAASILSFASFIASSVVSWCTFTPDYGVYHDSTASERRIFLWTYFGFLVPSISWHMIGAAFAAAAPGVPTWAAGFDNGNNAGGLVMAVLAPAGGFGKFMLVLIALSTTGACAPTMYTFGVSAMAITPFFARVPRYVLVIISEAIFIPVAIVGAKRFYTTLVDVLSVIGYWSSIFAAIVLCEHFVFRRSWSAYDVSRWDRAARLPPGLAAVFAFCAAFGMVVPSMSQTWYTGPIARAGTGDIGIIAGVCVAVLAYVPSRALERRLWPGR</sequence>
<feature type="transmembrane region" description="Helical" evidence="9">
    <location>
        <begin position="126"/>
        <end position="145"/>
    </location>
</feature>
<reference evidence="11" key="1">
    <citation type="submission" date="2014-04" db="EMBL/GenBank/DDBJ databases">
        <title>Evolutionary Origins and Diversification of the Mycorrhizal Mutualists.</title>
        <authorList>
            <consortium name="DOE Joint Genome Institute"/>
            <consortium name="Mycorrhizal Genomics Consortium"/>
            <person name="Kohler A."/>
            <person name="Kuo A."/>
            <person name="Nagy L.G."/>
            <person name="Floudas D."/>
            <person name="Copeland A."/>
            <person name="Barry K.W."/>
            <person name="Cichocki N."/>
            <person name="Veneault-Fourrey C."/>
            <person name="LaButti K."/>
            <person name="Lindquist E.A."/>
            <person name="Lipzen A."/>
            <person name="Lundell T."/>
            <person name="Morin E."/>
            <person name="Murat C."/>
            <person name="Riley R."/>
            <person name="Ohm R."/>
            <person name="Sun H."/>
            <person name="Tunlid A."/>
            <person name="Henrissat B."/>
            <person name="Grigoriev I.V."/>
            <person name="Hibbett D.S."/>
            <person name="Martin F."/>
        </authorList>
    </citation>
    <scope>NUCLEOTIDE SEQUENCE [LARGE SCALE GENOMIC DNA]</scope>
    <source>
        <strain evidence="11">FD-334 SS-4</strain>
    </source>
</reference>
<keyword evidence="11" id="KW-1185">Reference proteome</keyword>
<dbReference type="PIRSF" id="PIRSF002744">
    <property type="entry name" value="Pur-cyt_permease"/>
    <property type="match status" value="1"/>
</dbReference>
<evidence type="ECO:0000256" key="9">
    <source>
        <dbReference type="SAM" id="Phobius"/>
    </source>
</evidence>
<dbReference type="OrthoDB" id="2116389at2759"/>
<keyword evidence="3 7" id="KW-0813">Transport</keyword>
<evidence type="ECO:0008006" key="12">
    <source>
        <dbReference type="Google" id="ProtNLM"/>
    </source>
</evidence>